<dbReference type="InterPro" id="IPR005162">
    <property type="entry name" value="Retrotrans_gag_dom"/>
</dbReference>
<protein>
    <recommendedName>
        <fullName evidence="1">Retrotransposon gag domain-containing protein</fullName>
    </recommendedName>
</protein>
<proteinExistence type="predicted"/>
<sequence length="279" mass="30988">MPETATQTTSPLPSAVFCSGAARQHDQAIFSDTDETDVEDWLASYERVSAYNKWDGTVKLTNVIFYLSDVANLWFRNHEADILSWAALKTSLTEVFGRPAARKLCAEQRLRSWAQHTGENLNSYIEDVVDLCKRVNPSMSDTNKIKHIMKGIEDDAFQMLVTKDPQTVSGVIGYCQSFDELRKQCLSTRRAGLQEAPLCSLALPGDGALDQQSLLQSIQQFVREEVAHQLYLSTCPPTPVPSLTPNLQRVIEEQVAEILPPPPQPPLIAAPPMYADAVV</sequence>
<dbReference type="AlphaFoldDB" id="A0AAQ4D4D6"/>
<feature type="domain" description="Retrotransposon gag" evidence="1">
    <location>
        <begin position="64"/>
        <end position="153"/>
    </location>
</feature>
<dbReference type="Proteomes" id="UP001321473">
    <property type="component" value="Unassembled WGS sequence"/>
</dbReference>
<evidence type="ECO:0000313" key="3">
    <source>
        <dbReference type="Proteomes" id="UP001321473"/>
    </source>
</evidence>
<accession>A0AAQ4D4D6</accession>
<evidence type="ECO:0000313" key="2">
    <source>
        <dbReference type="EMBL" id="KAK8757326.1"/>
    </source>
</evidence>
<organism evidence="2 3">
    <name type="scientific">Amblyomma americanum</name>
    <name type="common">Lone star tick</name>
    <dbReference type="NCBI Taxonomy" id="6943"/>
    <lineage>
        <taxon>Eukaryota</taxon>
        <taxon>Metazoa</taxon>
        <taxon>Ecdysozoa</taxon>
        <taxon>Arthropoda</taxon>
        <taxon>Chelicerata</taxon>
        <taxon>Arachnida</taxon>
        <taxon>Acari</taxon>
        <taxon>Parasitiformes</taxon>
        <taxon>Ixodida</taxon>
        <taxon>Ixodoidea</taxon>
        <taxon>Ixodidae</taxon>
        <taxon>Amblyomminae</taxon>
        <taxon>Amblyomma</taxon>
    </lineage>
</organism>
<keyword evidence="3" id="KW-1185">Reference proteome</keyword>
<dbReference type="EMBL" id="JARKHS020035333">
    <property type="protein sequence ID" value="KAK8757326.1"/>
    <property type="molecule type" value="Genomic_DNA"/>
</dbReference>
<dbReference type="Pfam" id="PF03732">
    <property type="entry name" value="Retrotrans_gag"/>
    <property type="match status" value="1"/>
</dbReference>
<comment type="caution">
    <text evidence="2">The sequence shown here is derived from an EMBL/GenBank/DDBJ whole genome shotgun (WGS) entry which is preliminary data.</text>
</comment>
<gene>
    <name evidence="2" type="ORF">V5799_005042</name>
</gene>
<evidence type="ECO:0000259" key="1">
    <source>
        <dbReference type="Pfam" id="PF03732"/>
    </source>
</evidence>
<dbReference type="PANTHER" id="PTHR33194:SF4">
    <property type="entry name" value="CCHC-TYPE DOMAIN-CONTAINING PROTEIN"/>
    <property type="match status" value="1"/>
</dbReference>
<dbReference type="PANTHER" id="PTHR33194">
    <property type="entry name" value="ZINC KNUCKLE DOMAINCONTAINING PROTEIN"/>
    <property type="match status" value="1"/>
</dbReference>
<reference evidence="2 3" key="1">
    <citation type="journal article" date="2023" name="Arcadia Sci">
        <title>De novo assembly of a long-read Amblyomma americanum tick genome.</title>
        <authorList>
            <person name="Chou S."/>
            <person name="Poskanzer K.E."/>
            <person name="Rollins M."/>
            <person name="Thuy-Boun P.S."/>
        </authorList>
    </citation>
    <scope>NUCLEOTIDE SEQUENCE [LARGE SCALE GENOMIC DNA]</scope>
    <source>
        <strain evidence="2">F_SG_1</strain>
        <tissue evidence="2">Salivary glands</tissue>
    </source>
</reference>
<name>A0AAQ4D4D6_AMBAM</name>